<feature type="transmembrane region" description="Helical" evidence="1">
    <location>
        <begin position="78"/>
        <end position="99"/>
    </location>
</feature>
<organism evidence="2 3">
    <name type="scientific">Rhodocollybia butyracea</name>
    <dbReference type="NCBI Taxonomy" id="206335"/>
    <lineage>
        <taxon>Eukaryota</taxon>
        <taxon>Fungi</taxon>
        <taxon>Dikarya</taxon>
        <taxon>Basidiomycota</taxon>
        <taxon>Agaricomycotina</taxon>
        <taxon>Agaricomycetes</taxon>
        <taxon>Agaricomycetidae</taxon>
        <taxon>Agaricales</taxon>
        <taxon>Marasmiineae</taxon>
        <taxon>Omphalotaceae</taxon>
        <taxon>Rhodocollybia</taxon>
    </lineage>
</organism>
<dbReference type="AlphaFoldDB" id="A0A9P5U0N5"/>
<comment type="caution">
    <text evidence="2">The sequence shown here is derived from an EMBL/GenBank/DDBJ whole genome shotgun (WGS) entry which is preliminary data.</text>
</comment>
<keyword evidence="1" id="KW-0472">Membrane</keyword>
<feature type="transmembrane region" description="Helical" evidence="1">
    <location>
        <begin position="398"/>
        <end position="420"/>
    </location>
</feature>
<keyword evidence="1" id="KW-0812">Transmembrane</keyword>
<feature type="transmembrane region" description="Helical" evidence="1">
    <location>
        <begin position="119"/>
        <end position="141"/>
    </location>
</feature>
<evidence type="ECO:0000313" key="2">
    <source>
        <dbReference type="EMBL" id="KAF9060723.1"/>
    </source>
</evidence>
<sequence>MLISYLLNTSANSAANITEMLVAPTDNTPGTCSIRCRTTPQIFWSCASVLIACTWVSIHPNIPGPKDKWGTVLGQKILLMLVTLIAPEMMLFWACRDWYCARILAKRLKKKRWTKSHAFFALMGGFVLYEGKELICVLRVMPHDITREDEKGNKIAQCLAGAAYNNSELDDRSLLAHADFIGHITEDEVKDRSHSDGFSKFVAVAQTTWLFVQLLGRVAEELPATELEIMTTSFSFMNVLLYFFWWNKPQGVRCPIRIQRLGITKYLSASLDSAATKEEDGGDDPTTTHLPSSNAPKQLEFSSFTLSTIQAVHAIWKFICKLLLAVFQSLRADIATSNFESSSRIGKVFLVMKHLIMYPLLFLMWLGNITAGNDVGHHAEKVQSFEYHLGIKINRESFFMSCGAATMFGAIHCTAWALTFSSAREQ</sequence>
<keyword evidence="1" id="KW-1133">Transmembrane helix</keyword>
<feature type="transmembrane region" description="Helical" evidence="1">
    <location>
        <begin position="348"/>
        <end position="367"/>
    </location>
</feature>
<feature type="transmembrane region" description="Helical" evidence="1">
    <location>
        <begin position="42"/>
        <end position="58"/>
    </location>
</feature>
<reference evidence="2" key="1">
    <citation type="submission" date="2020-11" db="EMBL/GenBank/DDBJ databases">
        <authorList>
            <consortium name="DOE Joint Genome Institute"/>
            <person name="Ahrendt S."/>
            <person name="Riley R."/>
            <person name="Andreopoulos W."/>
            <person name="Labutti K."/>
            <person name="Pangilinan J."/>
            <person name="Ruiz-Duenas F.J."/>
            <person name="Barrasa J.M."/>
            <person name="Sanchez-Garcia M."/>
            <person name="Camarero S."/>
            <person name="Miyauchi S."/>
            <person name="Serrano A."/>
            <person name="Linde D."/>
            <person name="Babiker R."/>
            <person name="Drula E."/>
            <person name="Ayuso-Fernandez I."/>
            <person name="Pacheco R."/>
            <person name="Padilla G."/>
            <person name="Ferreira P."/>
            <person name="Barriuso J."/>
            <person name="Kellner H."/>
            <person name="Castanera R."/>
            <person name="Alfaro M."/>
            <person name="Ramirez L."/>
            <person name="Pisabarro A.G."/>
            <person name="Kuo A."/>
            <person name="Tritt A."/>
            <person name="Lipzen A."/>
            <person name="He G."/>
            <person name="Yan M."/>
            <person name="Ng V."/>
            <person name="Cullen D."/>
            <person name="Martin F."/>
            <person name="Rosso M.-N."/>
            <person name="Henrissat B."/>
            <person name="Hibbett D."/>
            <person name="Martinez A.T."/>
            <person name="Grigoriev I.V."/>
        </authorList>
    </citation>
    <scope>NUCLEOTIDE SEQUENCE</scope>
    <source>
        <strain evidence="2">AH 40177</strain>
    </source>
</reference>
<feature type="non-terminal residue" evidence="2">
    <location>
        <position position="426"/>
    </location>
</feature>
<proteinExistence type="predicted"/>
<dbReference type="EMBL" id="JADNRY010000230">
    <property type="protein sequence ID" value="KAF9060723.1"/>
    <property type="molecule type" value="Genomic_DNA"/>
</dbReference>
<protein>
    <submittedName>
        <fullName evidence="2">Uncharacterized protein</fullName>
    </submittedName>
</protein>
<gene>
    <name evidence="2" type="ORF">BDP27DRAFT_1452553</name>
</gene>
<dbReference type="PANTHER" id="PTHR35043">
    <property type="entry name" value="TRANSCRIPTION FACTOR DOMAIN-CONTAINING PROTEIN"/>
    <property type="match status" value="1"/>
</dbReference>
<keyword evidence="3" id="KW-1185">Reference proteome</keyword>
<name>A0A9P5U0N5_9AGAR</name>
<dbReference type="PANTHER" id="PTHR35043:SF7">
    <property type="entry name" value="TRANSCRIPTION FACTOR DOMAIN-CONTAINING PROTEIN"/>
    <property type="match status" value="1"/>
</dbReference>
<evidence type="ECO:0000256" key="1">
    <source>
        <dbReference type="SAM" id="Phobius"/>
    </source>
</evidence>
<dbReference type="Proteomes" id="UP000772434">
    <property type="component" value="Unassembled WGS sequence"/>
</dbReference>
<evidence type="ECO:0000313" key="3">
    <source>
        <dbReference type="Proteomes" id="UP000772434"/>
    </source>
</evidence>
<dbReference type="OrthoDB" id="3029001at2759"/>
<accession>A0A9P5U0N5</accession>